<evidence type="ECO:0000259" key="3">
    <source>
        <dbReference type="Pfam" id="PF02788"/>
    </source>
</evidence>
<reference evidence="4 5" key="1">
    <citation type="journal article" date="2024" name="Int. J. Mol. Sci.">
        <title>Exploration of Alicyclobacillus spp. Genome in Search of Antibiotic Resistance.</title>
        <authorList>
            <person name="Bucka-Kolendo J."/>
            <person name="Kiousi D.E."/>
            <person name="Dekowska A."/>
            <person name="Mikolajczuk-Szczyrba A."/>
            <person name="Karadedos D.M."/>
            <person name="Michael P."/>
            <person name="Galanis A."/>
            <person name="Sokolowska B."/>
        </authorList>
    </citation>
    <scope>NUCLEOTIDE SEQUENCE [LARGE SCALE GENOMIC DNA]</scope>
    <source>
        <strain evidence="4 5">KKP 3000</strain>
    </source>
</reference>
<comment type="similarity">
    <text evidence="1">Belongs to the RuBisCO large chain family.</text>
</comment>
<dbReference type="InterPro" id="IPR000685">
    <property type="entry name" value="RuBisCO_lsu_C"/>
</dbReference>
<dbReference type="RefSeq" id="WP_275474849.1">
    <property type="nucleotide sequence ID" value="NZ_CP162940.1"/>
</dbReference>
<proteinExistence type="inferred from homology"/>
<dbReference type="Pfam" id="PF02788">
    <property type="entry name" value="RuBisCO_large_N"/>
    <property type="match status" value="1"/>
</dbReference>
<dbReference type="InterPro" id="IPR033966">
    <property type="entry name" value="RuBisCO"/>
</dbReference>
<comment type="caution">
    <text evidence="4">The sequence shown here is derived from an EMBL/GenBank/DDBJ whole genome shotgun (WGS) entry which is preliminary data.</text>
</comment>
<dbReference type="PANTHER" id="PTHR42704:SF17">
    <property type="entry name" value="RIBULOSE BISPHOSPHATE CARBOXYLASE LARGE CHAIN"/>
    <property type="match status" value="1"/>
</dbReference>
<evidence type="ECO:0000313" key="5">
    <source>
        <dbReference type="Proteomes" id="UP001579974"/>
    </source>
</evidence>
<dbReference type="Proteomes" id="UP001579974">
    <property type="component" value="Unassembled WGS sequence"/>
</dbReference>
<dbReference type="PANTHER" id="PTHR42704">
    <property type="entry name" value="RIBULOSE BISPHOSPHATE CARBOXYLASE"/>
    <property type="match status" value="1"/>
</dbReference>
<feature type="domain" description="Ribulose bisphosphate carboxylase large subunit ferrodoxin-like N-terminal" evidence="3">
    <location>
        <begin position="6"/>
        <end position="113"/>
    </location>
</feature>
<feature type="domain" description="Ribulose bisphosphate carboxylase large subunit C-terminal" evidence="2">
    <location>
        <begin position="126"/>
        <end position="404"/>
    </location>
</feature>
<name>A0ABV5AEB3_9BACL</name>
<dbReference type="InterPro" id="IPR036376">
    <property type="entry name" value="RuBisCO_lsu_C_sf"/>
</dbReference>
<dbReference type="Gene3D" id="3.20.20.110">
    <property type="entry name" value="Ribulose bisphosphate carboxylase, large subunit, C-terminal domain"/>
    <property type="match status" value="1"/>
</dbReference>
<dbReference type="SUPFAM" id="SSF54966">
    <property type="entry name" value="RuBisCO, large subunit, small (N-terminal) domain"/>
    <property type="match status" value="1"/>
</dbReference>
<dbReference type="SUPFAM" id="SSF51649">
    <property type="entry name" value="RuBisCo, C-terminal domain"/>
    <property type="match status" value="1"/>
</dbReference>
<dbReference type="Pfam" id="PF00016">
    <property type="entry name" value="RuBisCO_large"/>
    <property type="match status" value="1"/>
</dbReference>
<evidence type="ECO:0000259" key="2">
    <source>
        <dbReference type="Pfam" id="PF00016"/>
    </source>
</evidence>
<dbReference type="NCBIfam" id="NF007095">
    <property type="entry name" value="PRK09549.1"/>
    <property type="match status" value="1"/>
</dbReference>
<evidence type="ECO:0000256" key="1">
    <source>
        <dbReference type="RuleBase" id="RU003834"/>
    </source>
</evidence>
<protein>
    <submittedName>
        <fullName evidence="4">2,3-diketo-5-methylthiopentyl-1-phosphate enolase</fullName>
        <ecNumber evidence="4">5.3.2.5</ecNumber>
    </submittedName>
</protein>
<dbReference type="SFLD" id="SFLDG00301">
    <property type="entry name" value="RuBisCO-like_proteins"/>
    <property type="match status" value="1"/>
</dbReference>
<dbReference type="EC" id="5.3.2.5" evidence="4"/>
<evidence type="ECO:0000313" key="4">
    <source>
        <dbReference type="EMBL" id="MFB5190527.1"/>
    </source>
</evidence>
<keyword evidence="5" id="KW-1185">Reference proteome</keyword>
<accession>A0ABV5AEB3</accession>
<sequence>MTEQDARMVIATYRVVDHQRALEKRAEGIAVGLTIGSWTELPQTRHQQVSAHCGQVQGIRVVEEANDGRVIAEISVGYPQANFDGTFAALLTTVFGKLSMDGEIRLVELQIPDELALRYPGPKFGVSGCRDRYGVIGRPFVMSIFKSCVGLTLPELVSQFEEQALGGVDLVKDDEIFFTEAYATPEARVVAYRQAARAIAERTGRETAYAVNLNGPVHQLRERARRLSDLGAGALLVNIVAYGYDVVADLAADPDVNVPILAHPAVSGALYGGHTYGIEADIVLGQLARMAGADMAIFPSMYGSVTLGTTATERLIDHLRRGTVHKPSLPAPSAGIYPGLVPQLYADFGNDLIVNAGGGIHGHPQGPAAGGQAFAEAVRAVQSGNTLREAAKDSDVLRIALEKWGTRD</sequence>
<dbReference type="Gene3D" id="3.30.70.150">
    <property type="entry name" value="RuBisCO large subunit, N-terminal domain"/>
    <property type="match status" value="1"/>
</dbReference>
<keyword evidence="4" id="KW-0413">Isomerase</keyword>
<dbReference type="EMBL" id="JBDXSU010000006">
    <property type="protein sequence ID" value="MFB5190527.1"/>
    <property type="molecule type" value="Genomic_DNA"/>
</dbReference>
<gene>
    <name evidence="4" type="ORF">KKP3000_003995</name>
</gene>
<organism evidence="4 5">
    <name type="scientific">Alicyclobacillus fastidiosus</name>
    <dbReference type="NCBI Taxonomy" id="392011"/>
    <lineage>
        <taxon>Bacteria</taxon>
        <taxon>Bacillati</taxon>
        <taxon>Bacillota</taxon>
        <taxon>Bacilli</taxon>
        <taxon>Bacillales</taxon>
        <taxon>Alicyclobacillaceae</taxon>
        <taxon>Alicyclobacillus</taxon>
    </lineage>
</organism>
<dbReference type="InterPro" id="IPR017443">
    <property type="entry name" value="RuBisCO_lsu_fd_N"/>
</dbReference>
<dbReference type="InterPro" id="IPR036422">
    <property type="entry name" value="RuBisCO_lsu_N_sf"/>
</dbReference>
<dbReference type="GO" id="GO:0043715">
    <property type="term" value="F:2,3-diketo-5-methylthiopentyl-1-phosphate enolase activity"/>
    <property type="evidence" value="ECO:0007669"/>
    <property type="project" value="UniProtKB-EC"/>
</dbReference>
<dbReference type="SFLD" id="SFLDS00014">
    <property type="entry name" value="RuBisCO"/>
    <property type="match status" value="1"/>
</dbReference>